<evidence type="ECO:0000313" key="5">
    <source>
        <dbReference type="EMBL" id="MBZ0159240.1"/>
    </source>
</evidence>
<dbReference type="AlphaFoldDB" id="A0AAJ1EIY4"/>
<comment type="caution">
    <text evidence="5">The sequence shown here is derived from an EMBL/GenBank/DDBJ whole genome shotgun (WGS) entry which is preliminary data.</text>
</comment>
<sequence length="369" mass="39633">MSTKANSVDAFEVIKSGLLTTVQDLGRIGYQRYGVPTSGAMDQTALRTANLLLDNEEGFAGLEATAEGPMLRAFTDLTIAIVGADMQPLVDGKPVERGTVIGIRSGQILEFQRARRGLRAYLAIAGGIDVPVILGSRSTCLPAAFGGVQGRALREGDCLPINPVGRRPMALSGRRLPSGWVEPISEVLTVRVVLGLQEDRFTPEGIHTFLSGSYRLTPQMDRMGARLQGPPITHRSGADIISDSIPLGAVQVPSDGQPMILLADRQTTGGYAKIAVVVQEDIFRLGQTTPGQVIRFRQISAPEACAALRAYEGRFDALRQGWQGLPEARGSYRLSLGAESYRVDVGGGRGTYRVSLEGVERKSEDAEEQ</sequence>
<accession>A0AAJ1EIY4</accession>
<dbReference type="SMART" id="SM00797">
    <property type="entry name" value="AHS2"/>
    <property type="match status" value="1"/>
</dbReference>
<evidence type="ECO:0000259" key="4">
    <source>
        <dbReference type="SMART" id="SM00797"/>
    </source>
</evidence>
<evidence type="ECO:0000256" key="2">
    <source>
        <dbReference type="ARBA" id="ARBA00022801"/>
    </source>
</evidence>
<dbReference type="SUPFAM" id="SSF50891">
    <property type="entry name" value="Cyclophilin-like"/>
    <property type="match status" value="1"/>
</dbReference>
<dbReference type="GO" id="GO:0005524">
    <property type="term" value="F:ATP binding"/>
    <property type="evidence" value="ECO:0007669"/>
    <property type="project" value="UniProtKB-KW"/>
</dbReference>
<dbReference type="EMBL" id="JAIOIU010000039">
    <property type="protein sequence ID" value="MBZ0159240.1"/>
    <property type="molecule type" value="Genomic_DNA"/>
</dbReference>
<organism evidence="5 6">
    <name type="scientific">Candidatus Methylomirabilis tolerans</name>
    <dbReference type="NCBI Taxonomy" id="3123416"/>
    <lineage>
        <taxon>Bacteria</taxon>
        <taxon>Candidatus Methylomirabilota</taxon>
        <taxon>Candidatus Methylomirabilia</taxon>
        <taxon>Candidatus Methylomirabilales</taxon>
        <taxon>Candidatus Methylomirabilaceae</taxon>
        <taxon>Candidatus Methylomirabilis</taxon>
    </lineage>
</organism>
<proteinExistence type="predicted"/>
<dbReference type="InterPro" id="IPR003778">
    <property type="entry name" value="CT_A_B"/>
</dbReference>
<keyword evidence="2" id="KW-0378">Hydrolase</keyword>
<dbReference type="NCBIfam" id="TIGR00724">
    <property type="entry name" value="urea_amlyse_rel"/>
    <property type="match status" value="1"/>
</dbReference>
<dbReference type="PANTHER" id="PTHR43309:SF3">
    <property type="entry name" value="5-OXOPROLINASE SUBUNIT C"/>
    <property type="match status" value="1"/>
</dbReference>
<keyword evidence="1" id="KW-0547">Nucleotide-binding</keyword>
<evidence type="ECO:0000256" key="1">
    <source>
        <dbReference type="ARBA" id="ARBA00022741"/>
    </source>
</evidence>
<dbReference type="InterPro" id="IPR052708">
    <property type="entry name" value="PxpC"/>
</dbReference>
<protein>
    <submittedName>
        <fullName evidence="5">Biotin-dependent carboxyltransferase family protein</fullName>
    </submittedName>
</protein>
<evidence type="ECO:0000313" key="6">
    <source>
        <dbReference type="Proteomes" id="UP001197609"/>
    </source>
</evidence>
<keyword evidence="3" id="KW-0067">ATP-binding</keyword>
<dbReference type="Proteomes" id="UP001197609">
    <property type="component" value="Unassembled WGS sequence"/>
</dbReference>
<feature type="domain" description="Carboxyltransferase" evidence="4">
    <location>
        <begin position="32"/>
        <end position="314"/>
    </location>
</feature>
<dbReference type="Gene3D" id="2.40.100.10">
    <property type="entry name" value="Cyclophilin-like"/>
    <property type="match status" value="1"/>
</dbReference>
<dbReference type="InterPro" id="IPR029000">
    <property type="entry name" value="Cyclophilin-like_dom_sf"/>
</dbReference>
<name>A0AAJ1EIY4_9BACT</name>
<dbReference type="GO" id="GO:0016787">
    <property type="term" value="F:hydrolase activity"/>
    <property type="evidence" value="ECO:0007669"/>
    <property type="project" value="UniProtKB-KW"/>
</dbReference>
<dbReference type="PANTHER" id="PTHR43309">
    <property type="entry name" value="5-OXOPROLINASE SUBUNIT C"/>
    <property type="match status" value="1"/>
</dbReference>
<gene>
    <name evidence="5" type="ORF">K8G79_03745</name>
</gene>
<evidence type="ECO:0000256" key="3">
    <source>
        <dbReference type="ARBA" id="ARBA00022840"/>
    </source>
</evidence>
<reference evidence="5 6" key="1">
    <citation type="journal article" date="2021" name="bioRxiv">
        <title>Unraveling nitrogen, sulfur and carbon metabolic pathways and microbial community transcriptional responses to substrate deprivation and toxicity stresses in a bioreactor mimicking anoxic brackish coastal sediment conditions.</title>
        <authorList>
            <person name="Martins P.D."/>
            <person name="Echeveste M.J."/>
            <person name="Arshad A."/>
            <person name="Kurth J."/>
            <person name="Ouboter H."/>
            <person name="Jetten M.S.M."/>
            <person name="Welte C.U."/>
        </authorList>
    </citation>
    <scope>NUCLEOTIDE SEQUENCE [LARGE SCALE GENOMIC DNA]</scope>
    <source>
        <strain evidence="5">MAG_38</strain>
    </source>
</reference>
<dbReference type="Pfam" id="PF02626">
    <property type="entry name" value="CT_A_B"/>
    <property type="match status" value="1"/>
</dbReference>